<feature type="transmembrane region" description="Helical" evidence="1">
    <location>
        <begin position="50"/>
        <end position="71"/>
    </location>
</feature>
<evidence type="ECO:0000313" key="3">
    <source>
        <dbReference type="Proteomes" id="UP000198856"/>
    </source>
</evidence>
<keyword evidence="1" id="KW-0472">Membrane</keyword>
<organism evidence="2 3">
    <name type="scientific">Halovenus aranensis</name>
    <dbReference type="NCBI Taxonomy" id="890420"/>
    <lineage>
        <taxon>Archaea</taxon>
        <taxon>Methanobacteriati</taxon>
        <taxon>Methanobacteriota</taxon>
        <taxon>Stenosarchaea group</taxon>
        <taxon>Halobacteria</taxon>
        <taxon>Halobacteriales</taxon>
        <taxon>Haloarculaceae</taxon>
        <taxon>Halovenus</taxon>
    </lineage>
</organism>
<dbReference type="EMBL" id="FNFC01000013">
    <property type="protein sequence ID" value="SDJ98245.1"/>
    <property type="molecule type" value="Genomic_DNA"/>
</dbReference>
<dbReference type="AlphaFoldDB" id="A0A1G8Y7R4"/>
<reference evidence="2 3" key="1">
    <citation type="submission" date="2016-10" db="EMBL/GenBank/DDBJ databases">
        <authorList>
            <person name="de Groot N.N."/>
        </authorList>
    </citation>
    <scope>NUCLEOTIDE SEQUENCE [LARGE SCALE GENOMIC DNA]</scope>
    <source>
        <strain evidence="2 3">IBRC-M10015</strain>
    </source>
</reference>
<dbReference type="STRING" id="890420.SAMN05216226_11396"/>
<name>A0A1G8Y7R4_9EURY</name>
<keyword evidence="3" id="KW-1185">Reference proteome</keyword>
<sequence>MHPLEPLKTYLHPWKPFGAVMLLAGGLLMAGFSAGYVGSTSGVNFNGALWGYYAILGLVLAVLGAGLWFVARRDVSLQARLDRA</sequence>
<gene>
    <name evidence="2" type="ORF">SAMN05216226_11396</name>
</gene>
<evidence type="ECO:0000313" key="2">
    <source>
        <dbReference type="EMBL" id="SDJ98245.1"/>
    </source>
</evidence>
<feature type="transmembrane region" description="Helical" evidence="1">
    <location>
        <begin position="20"/>
        <end position="38"/>
    </location>
</feature>
<accession>A0A1G8Y7R4</accession>
<dbReference type="RefSeq" id="WP_092703851.1">
    <property type="nucleotide sequence ID" value="NZ_FNFC01000013.1"/>
</dbReference>
<keyword evidence="1" id="KW-0812">Transmembrane</keyword>
<keyword evidence="1" id="KW-1133">Transmembrane helix</keyword>
<protein>
    <submittedName>
        <fullName evidence="2">Uncharacterized protein</fullName>
    </submittedName>
</protein>
<dbReference type="Proteomes" id="UP000198856">
    <property type="component" value="Unassembled WGS sequence"/>
</dbReference>
<evidence type="ECO:0000256" key="1">
    <source>
        <dbReference type="SAM" id="Phobius"/>
    </source>
</evidence>
<proteinExistence type="predicted"/>